<proteinExistence type="predicted"/>
<evidence type="ECO:0000313" key="1">
    <source>
        <dbReference type="EMBL" id="QHU02275.1"/>
    </source>
</evidence>
<accession>A0A6C0J924</accession>
<organism evidence="1">
    <name type="scientific">viral metagenome</name>
    <dbReference type="NCBI Taxonomy" id="1070528"/>
    <lineage>
        <taxon>unclassified sequences</taxon>
        <taxon>metagenomes</taxon>
        <taxon>organismal metagenomes</taxon>
    </lineage>
</organism>
<reference evidence="1" key="1">
    <citation type="journal article" date="2020" name="Nature">
        <title>Giant virus diversity and host interactions through global metagenomics.</title>
        <authorList>
            <person name="Schulz F."/>
            <person name="Roux S."/>
            <person name="Paez-Espino D."/>
            <person name="Jungbluth S."/>
            <person name="Walsh D.A."/>
            <person name="Denef V.J."/>
            <person name="McMahon K.D."/>
            <person name="Konstantinidis K.T."/>
            <person name="Eloe-Fadrosh E.A."/>
            <person name="Kyrpides N.C."/>
            <person name="Woyke T."/>
        </authorList>
    </citation>
    <scope>NUCLEOTIDE SEQUENCE</scope>
    <source>
        <strain evidence="1">GVMAG-M-3300025880-75</strain>
    </source>
</reference>
<protein>
    <submittedName>
        <fullName evidence="1">Uncharacterized protein</fullName>
    </submittedName>
</protein>
<name>A0A6C0J924_9ZZZZ</name>
<dbReference type="AlphaFoldDB" id="A0A6C0J924"/>
<sequence>MQMTIIDNLNTDFQKELYQLLSQDEPDDDNLCLISNLSLEENHIELYCGHKFNYNSIFQEIKYQKQQYHNLETQKLSHSEIKCPYCRTIQKGLLPCRNNYKNLHGVNWPKKYQYKPHICSYTFLSGKKKGIPCGKKCFDKYCDGHHKIIQVREAKKVTKQNTEIINISPNTCKYIFKKGKKKDIQCTCKKTDEDNFCKSHHKK</sequence>
<dbReference type="EMBL" id="MN740355">
    <property type="protein sequence ID" value="QHU02275.1"/>
    <property type="molecule type" value="Genomic_DNA"/>
</dbReference>